<gene>
    <name evidence="2" type="ORF">DU502_10070</name>
</gene>
<reference evidence="2 3" key="1">
    <citation type="submission" date="2018-07" db="EMBL/GenBank/DDBJ databases">
        <title>Genome sequences of Haloplanus aerogenes JCM 16430T.</title>
        <authorList>
            <person name="Kim Y.B."/>
            <person name="Roh S.W."/>
        </authorList>
    </citation>
    <scope>NUCLEOTIDE SEQUENCE [LARGE SCALE GENOMIC DNA]</scope>
    <source>
        <strain evidence="2 3">JCM 16430</strain>
    </source>
</reference>
<dbReference type="Pfam" id="PF01636">
    <property type="entry name" value="APH"/>
    <property type="match status" value="1"/>
</dbReference>
<dbReference type="Gene3D" id="3.90.1200.10">
    <property type="match status" value="1"/>
</dbReference>
<dbReference type="GeneID" id="38471634"/>
<accession>A0A3G8QT28</accession>
<name>A0A3G8QT28_9EURY</name>
<keyword evidence="3" id="KW-1185">Reference proteome</keyword>
<evidence type="ECO:0000259" key="1">
    <source>
        <dbReference type="Pfam" id="PF01636"/>
    </source>
</evidence>
<dbReference type="KEGG" id="haer:DU502_10070"/>
<proteinExistence type="predicted"/>
<organism evidence="2 3">
    <name type="scientific">Haloplanus aerogenes</name>
    <dbReference type="NCBI Taxonomy" id="660522"/>
    <lineage>
        <taxon>Archaea</taxon>
        <taxon>Methanobacteriati</taxon>
        <taxon>Methanobacteriota</taxon>
        <taxon>Stenosarchaea group</taxon>
        <taxon>Halobacteria</taxon>
        <taxon>Halobacteriales</taxon>
        <taxon>Haloferacaceae</taxon>
        <taxon>Haloplanus</taxon>
    </lineage>
</organism>
<dbReference type="InterPro" id="IPR011009">
    <property type="entry name" value="Kinase-like_dom_sf"/>
</dbReference>
<dbReference type="Proteomes" id="UP000282007">
    <property type="component" value="Chromosome"/>
</dbReference>
<dbReference type="RefSeq" id="WP_121919238.1">
    <property type="nucleotide sequence ID" value="NZ_CP034145.1"/>
</dbReference>
<evidence type="ECO:0000313" key="3">
    <source>
        <dbReference type="Proteomes" id="UP000282007"/>
    </source>
</evidence>
<protein>
    <recommendedName>
        <fullName evidence="1">Aminoglycoside phosphotransferase domain-containing protein</fullName>
    </recommendedName>
</protein>
<sequence length="150" mass="16906">MAGFPRLQAREEVNHGDYNPKNVFTTRDATTTLWVIDPEFACWGDPAWDVASQLAHLYVAAIHVGDRPREYLDAATRFWDVYRSRVPWELDTAVATEVAILLLARVDGRATLEYLTASDVERLRRVGRASLTERSPTLPLVEGHVRAACL</sequence>
<dbReference type="InterPro" id="IPR002575">
    <property type="entry name" value="Aminoglycoside_PTrfase"/>
</dbReference>
<dbReference type="EMBL" id="CP034145">
    <property type="protein sequence ID" value="AZH25703.1"/>
    <property type="molecule type" value="Genomic_DNA"/>
</dbReference>
<evidence type="ECO:0000313" key="2">
    <source>
        <dbReference type="EMBL" id="AZH25703.1"/>
    </source>
</evidence>
<feature type="domain" description="Aminoglycoside phosphotransferase" evidence="1">
    <location>
        <begin position="10"/>
        <end position="76"/>
    </location>
</feature>
<dbReference type="SUPFAM" id="SSF56112">
    <property type="entry name" value="Protein kinase-like (PK-like)"/>
    <property type="match status" value="1"/>
</dbReference>
<dbReference type="AlphaFoldDB" id="A0A3G8QT28"/>